<gene>
    <name evidence="1" type="ORF">HHL15_19775</name>
</gene>
<keyword evidence="2" id="KW-1185">Reference proteome</keyword>
<evidence type="ECO:0000313" key="1">
    <source>
        <dbReference type="EMBL" id="NML28004.1"/>
    </source>
</evidence>
<proteinExistence type="predicted"/>
<dbReference type="AlphaFoldDB" id="A0A848G9Q8"/>
<dbReference type="RefSeq" id="WP_169147533.1">
    <property type="nucleotide sequence ID" value="NZ_JABBGA010000020.1"/>
</dbReference>
<name>A0A848G9Q8_9RHOO</name>
<evidence type="ECO:0000313" key="2">
    <source>
        <dbReference type="Proteomes" id="UP000580043"/>
    </source>
</evidence>
<dbReference type="EMBL" id="JABBGA010000020">
    <property type="protein sequence ID" value="NML28004.1"/>
    <property type="molecule type" value="Genomic_DNA"/>
</dbReference>
<sequence length="103" mass="11073">MLFTVTATFSDFTTAYEQYEVASPAEALDAFILNAESLGAFDPKLRALAVGAEGHKIVHVAGGRQGLWTWHLTAQLEQDEVALYGGCIVQTDRTGPVRPHGAV</sequence>
<organism evidence="1 2">
    <name type="scientific">Zoogloea dura</name>
    <dbReference type="NCBI Taxonomy" id="2728840"/>
    <lineage>
        <taxon>Bacteria</taxon>
        <taxon>Pseudomonadati</taxon>
        <taxon>Pseudomonadota</taxon>
        <taxon>Betaproteobacteria</taxon>
        <taxon>Rhodocyclales</taxon>
        <taxon>Zoogloeaceae</taxon>
        <taxon>Zoogloea</taxon>
    </lineage>
</organism>
<protein>
    <submittedName>
        <fullName evidence="1">Uncharacterized protein</fullName>
    </submittedName>
</protein>
<accession>A0A848G9Q8</accession>
<reference evidence="1 2" key="1">
    <citation type="submission" date="2020-04" db="EMBL/GenBank/DDBJ databases">
        <title>Zoogloea sp. G-4-1-14 isolated from soil.</title>
        <authorList>
            <person name="Dahal R.H."/>
        </authorList>
    </citation>
    <scope>NUCLEOTIDE SEQUENCE [LARGE SCALE GENOMIC DNA]</scope>
    <source>
        <strain evidence="1 2">G-4-1-14</strain>
    </source>
</reference>
<comment type="caution">
    <text evidence="1">The sequence shown here is derived from an EMBL/GenBank/DDBJ whole genome shotgun (WGS) entry which is preliminary data.</text>
</comment>
<dbReference type="Proteomes" id="UP000580043">
    <property type="component" value="Unassembled WGS sequence"/>
</dbReference>